<keyword evidence="1" id="KW-0808">Transferase</keyword>
<gene>
    <name evidence="3" type="ORF">P8A22_22340</name>
</gene>
<dbReference type="Proteomes" id="UP001229952">
    <property type="component" value="Chromosome"/>
</dbReference>
<evidence type="ECO:0000256" key="1">
    <source>
        <dbReference type="ARBA" id="ARBA00022527"/>
    </source>
</evidence>
<keyword evidence="1" id="KW-0723">Serine/threonine-protein kinase</keyword>
<feature type="domain" description="Histidine kinase/HSP90-like ATPase" evidence="2">
    <location>
        <begin position="21"/>
        <end position="128"/>
    </location>
</feature>
<dbReference type="InterPro" id="IPR003594">
    <property type="entry name" value="HATPase_dom"/>
</dbReference>
<dbReference type="EMBL" id="CP120992">
    <property type="protein sequence ID" value="WLQ42451.1"/>
    <property type="molecule type" value="Genomic_DNA"/>
</dbReference>
<dbReference type="CDD" id="cd16936">
    <property type="entry name" value="HATPase_RsbW-like"/>
    <property type="match status" value="1"/>
</dbReference>
<keyword evidence="3" id="KW-0067">ATP-binding</keyword>
<name>A0ABY9I9Z3_9ACTN</name>
<evidence type="ECO:0000313" key="3">
    <source>
        <dbReference type="EMBL" id="WLQ42451.1"/>
    </source>
</evidence>
<keyword evidence="4" id="KW-1185">Reference proteome</keyword>
<dbReference type="PANTHER" id="PTHR35526">
    <property type="entry name" value="ANTI-SIGMA-F FACTOR RSBW-RELATED"/>
    <property type="match status" value="1"/>
</dbReference>
<evidence type="ECO:0000259" key="2">
    <source>
        <dbReference type="Pfam" id="PF13581"/>
    </source>
</evidence>
<proteinExistence type="predicted"/>
<evidence type="ECO:0000313" key="4">
    <source>
        <dbReference type="Proteomes" id="UP001229952"/>
    </source>
</evidence>
<accession>A0ABY9I9Z3</accession>
<keyword evidence="1" id="KW-0418">Kinase</keyword>
<dbReference type="InterPro" id="IPR050267">
    <property type="entry name" value="Anti-sigma-factor_SerPK"/>
</dbReference>
<dbReference type="Gene3D" id="3.30.565.10">
    <property type="entry name" value="Histidine kinase-like ATPase, C-terminal domain"/>
    <property type="match status" value="1"/>
</dbReference>
<dbReference type="PANTHER" id="PTHR35526:SF3">
    <property type="entry name" value="ANTI-SIGMA-F FACTOR RSBW"/>
    <property type="match status" value="1"/>
</dbReference>
<protein>
    <submittedName>
        <fullName evidence="3">ATP-binding protein</fullName>
    </submittedName>
</protein>
<dbReference type="Pfam" id="PF13581">
    <property type="entry name" value="HATPase_c_2"/>
    <property type="match status" value="1"/>
</dbReference>
<dbReference type="SUPFAM" id="SSF55874">
    <property type="entry name" value="ATPase domain of HSP90 chaperone/DNA topoisomerase II/histidine kinase"/>
    <property type="match status" value="1"/>
</dbReference>
<dbReference type="InterPro" id="IPR036890">
    <property type="entry name" value="HATPase_C_sf"/>
</dbReference>
<reference evidence="3 4" key="1">
    <citation type="submission" date="2023-03" db="EMBL/GenBank/DDBJ databases">
        <title>Isolation and description of six Streptomyces strains from soil environments, able to metabolize different microbial glucans.</title>
        <authorList>
            <person name="Widen T."/>
            <person name="Larsbrink J."/>
        </authorList>
    </citation>
    <scope>NUCLEOTIDE SEQUENCE [LARGE SCALE GENOMIC DNA]</scope>
    <source>
        <strain evidence="3 4">Mut2</strain>
    </source>
</reference>
<organism evidence="3 4">
    <name type="scientific">Streptomyces laculatispora</name>
    <dbReference type="NCBI Taxonomy" id="887464"/>
    <lineage>
        <taxon>Bacteria</taxon>
        <taxon>Bacillati</taxon>
        <taxon>Actinomycetota</taxon>
        <taxon>Actinomycetes</taxon>
        <taxon>Kitasatosporales</taxon>
        <taxon>Streptomycetaceae</taxon>
        <taxon>Streptomyces</taxon>
    </lineage>
</organism>
<dbReference type="GO" id="GO:0005524">
    <property type="term" value="F:ATP binding"/>
    <property type="evidence" value="ECO:0007669"/>
    <property type="project" value="UniProtKB-KW"/>
</dbReference>
<sequence>MNETMQLVLMRERFYRRERLSVRSVREFVRTAAEDWGYGARADDVLLCASELATNALVHGVPPGRGYRVRLLLSEAGRLMRVEVHDSGDGTPVARESAGESGRGLLIVAAFSDGWGVGERSPGKVVWCRFRRER</sequence>
<dbReference type="RefSeq" id="WP_306089762.1">
    <property type="nucleotide sequence ID" value="NZ_CP120992.1"/>
</dbReference>
<keyword evidence="3" id="KW-0547">Nucleotide-binding</keyword>